<feature type="compositionally biased region" description="Low complexity" evidence="1">
    <location>
        <begin position="89"/>
        <end position="102"/>
    </location>
</feature>
<dbReference type="Proteomes" id="UP000179807">
    <property type="component" value="Unassembled WGS sequence"/>
</dbReference>
<comment type="caution">
    <text evidence="2">The sequence shown here is derived from an EMBL/GenBank/DDBJ whole genome shotgun (WGS) entry which is preliminary data.</text>
</comment>
<evidence type="ECO:0000256" key="1">
    <source>
        <dbReference type="SAM" id="MobiDB-lite"/>
    </source>
</evidence>
<feature type="region of interest" description="Disordered" evidence="1">
    <location>
        <begin position="484"/>
        <end position="507"/>
    </location>
</feature>
<feature type="region of interest" description="Disordered" evidence="1">
    <location>
        <begin position="448"/>
        <end position="472"/>
    </location>
</feature>
<feature type="compositionally biased region" description="Low complexity" evidence="1">
    <location>
        <begin position="251"/>
        <end position="265"/>
    </location>
</feature>
<sequence>MSENDDIGKIKNRLRNRKRDVQINDQKNPKIVEEEEVLQQPPKTVKKKPKTVRKKPIKSSSEKNKNKQIITDREAPPDIPMPIIDFSKIKNSNTDNNLNSDNNNKKNNESDHKNQNNIPQSAIKSSRKRNIRKREQKGAANKLNENNNSVPASAIKVPRTVKKHRPNNEDQKKKIPSTAVKRPRHPKKLEIPEKVEKIEKPPPKEEALVPDKHIKRIINKNRQIPQKVKEKEYSDTSDVRIDYDYTSSTNSPQQPSQPSQPLLQAMPPPPPPIPPQHHLRQQQQQQKHVVAHERHPSNDYSFQFPPDDELIDSKSEDDNESSNESGGSKGQSNDQYGDYYDKSEEDEEEENKYDDYGKYDEKYDDYNDYDDYKGSNNKSNDANSSNKDNSLSNSDGNSNKEEEEENENKNNEYEDSYGYPSYDESTSDDENQNNANDKVFLSPIHEHGKHSFSEDEVRAAAGGGTGKGTLSLSDIFPEMNIINSPERNRRNSENTNKIHNSDQNVLNDNNFNQMKRVESENHVERLRHRIPIKAPSVFPQFTPKPLSIRFPKYLNKFPINDDEFHDFEPNLTKKEENKRINLVTPINFQIQLIPNPPIIDLDREFAPYDVENLIQQIKKQ</sequence>
<dbReference type="EMBL" id="MLAK01000642">
    <property type="protein sequence ID" value="OHT09330.1"/>
    <property type="molecule type" value="Genomic_DNA"/>
</dbReference>
<feature type="compositionally biased region" description="Basic and acidic residues" evidence="1">
    <location>
        <begin position="60"/>
        <end position="76"/>
    </location>
</feature>
<evidence type="ECO:0000313" key="2">
    <source>
        <dbReference type="EMBL" id="OHT09330.1"/>
    </source>
</evidence>
<feature type="compositionally biased region" description="Basic and acidic residues" evidence="1">
    <location>
        <begin position="103"/>
        <end position="114"/>
    </location>
</feature>
<reference evidence="2" key="1">
    <citation type="submission" date="2016-10" db="EMBL/GenBank/DDBJ databases">
        <authorList>
            <person name="Benchimol M."/>
            <person name="Almeida L.G."/>
            <person name="Vasconcelos A.T."/>
            <person name="Perreira-Neves A."/>
            <person name="Rosa I.A."/>
            <person name="Tasca T."/>
            <person name="Bogo M.R."/>
            <person name="de Souza W."/>
        </authorList>
    </citation>
    <scope>NUCLEOTIDE SEQUENCE [LARGE SCALE GENOMIC DNA]</scope>
    <source>
        <strain evidence="2">K</strain>
    </source>
</reference>
<dbReference type="AlphaFoldDB" id="A0A1J4KE96"/>
<feature type="compositionally biased region" description="Low complexity" evidence="1">
    <location>
        <begin position="322"/>
        <end position="338"/>
    </location>
</feature>
<evidence type="ECO:0000313" key="3">
    <source>
        <dbReference type="Proteomes" id="UP000179807"/>
    </source>
</evidence>
<feature type="compositionally biased region" description="Basic and acidic residues" evidence="1">
    <location>
        <begin position="448"/>
        <end position="458"/>
    </location>
</feature>
<feature type="region of interest" description="Disordered" evidence="1">
    <location>
        <begin position="1"/>
        <end position="435"/>
    </location>
</feature>
<accession>A0A1J4KE96</accession>
<dbReference type="RefSeq" id="XP_068362466.1">
    <property type="nucleotide sequence ID" value="XM_068502209.1"/>
</dbReference>
<protein>
    <submittedName>
        <fullName evidence="2">Uncharacterized protein</fullName>
    </submittedName>
</protein>
<proteinExistence type="predicted"/>
<feature type="compositionally biased region" description="Basic residues" evidence="1">
    <location>
        <begin position="125"/>
        <end position="135"/>
    </location>
</feature>
<feature type="compositionally biased region" description="Basic and acidic residues" evidence="1">
    <location>
        <begin position="227"/>
        <end position="243"/>
    </location>
</feature>
<dbReference type="GeneID" id="94836913"/>
<name>A0A1J4KE96_9EUKA</name>
<feature type="compositionally biased region" description="Acidic residues" evidence="1">
    <location>
        <begin position="343"/>
        <end position="352"/>
    </location>
</feature>
<dbReference type="VEuPathDB" id="TrichDB:TRFO_21827"/>
<feature type="compositionally biased region" description="Basic and acidic residues" evidence="1">
    <location>
        <begin position="353"/>
        <end position="373"/>
    </location>
</feature>
<feature type="compositionally biased region" description="Pro residues" evidence="1">
    <location>
        <begin position="266"/>
        <end position="275"/>
    </location>
</feature>
<gene>
    <name evidence="2" type="ORF">TRFO_21827</name>
</gene>
<feature type="compositionally biased region" description="Polar residues" evidence="1">
    <location>
        <begin position="497"/>
        <end position="507"/>
    </location>
</feature>
<feature type="compositionally biased region" description="Basic and acidic residues" evidence="1">
    <location>
        <begin position="188"/>
        <end position="212"/>
    </location>
</feature>
<feature type="compositionally biased region" description="Basic residues" evidence="1">
    <location>
        <begin position="44"/>
        <end position="57"/>
    </location>
</feature>
<keyword evidence="3" id="KW-1185">Reference proteome</keyword>
<organism evidence="2 3">
    <name type="scientific">Tritrichomonas foetus</name>
    <dbReference type="NCBI Taxonomy" id="1144522"/>
    <lineage>
        <taxon>Eukaryota</taxon>
        <taxon>Metamonada</taxon>
        <taxon>Parabasalia</taxon>
        <taxon>Tritrichomonadida</taxon>
        <taxon>Tritrichomonadidae</taxon>
        <taxon>Tritrichomonas</taxon>
    </lineage>
</organism>
<feature type="compositionally biased region" description="Basic and acidic residues" evidence="1">
    <location>
        <begin position="19"/>
        <end position="32"/>
    </location>
</feature>
<feature type="compositionally biased region" description="Low complexity" evidence="1">
    <location>
        <begin position="374"/>
        <end position="397"/>
    </location>
</feature>